<feature type="compositionally biased region" description="Basic and acidic residues" evidence="7">
    <location>
        <begin position="562"/>
        <end position="572"/>
    </location>
</feature>
<comment type="caution">
    <text evidence="10">The sequence shown here is derived from an EMBL/GenBank/DDBJ whole genome shotgun (WGS) entry which is preliminary data.</text>
</comment>
<dbReference type="InterPro" id="IPR027359">
    <property type="entry name" value="Volt_channel_dom_sf"/>
</dbReference>
<evidence type="ECO:0000259" key="9">
    <source>
        <dbReference type="PROSITE" id="PS50042"/>
    </source>
</evidence>
<evidence type="ECO:0000256" key="1">
    <source>
        <dbReference type="ARBA" id="ARBA00004141"/>
    </source>
</evidence>
<dbReference type="Proteomes" id="UP000801492">
    <property type="component" value="Unassembled WGS sequence"/>
</dbReference>
<dbReference type="InterPro" id="IPR018490">
    <property type="entry name" value="cNMP-bd_dom_sf"/>
</dbReference>
<feature type="compositionally biased region" description="Polar residues" evidence="7">
    <location>
        <begin position="1049"/>
        <end position="1059"/>
    </location>
</feature>
<dbReference type="AlphaFoldDB" id="A0A8K0D7H1"/>
<dbReference type="PROSITE" id="PS50042">
    <property type="entry name" value="CNMP_BINDING_3"/>
    <property type="match status" value="1"/>
</dbReference>
<dbReference type="OrthoDB" id="441412at2759"/>
<feature type="compositionally biased region" description="Polar residues" evidence="7">
    <location>
        <begin position="721"/>
        <end position="732"/>
    </location>
</feature>
<dbReference type="InterPro" id="IPR014710">
    <property type="entry name" value="RmlC-like_jellyroll"/>
</dbReference>
<feature type="region of interest" description="Disordered" evidence="7">
    <location>
        <begin position="648"/>
        <end position="842"/>
    </location>
</feature>
<protein>
    <recommendedName>
        <fullName evidence="9">Cyclic nucleotide-binding domain-containing protein</fullName>
    </recommendedName>
</protein>
<dbReference type="InterPro" id="IPR005821">
    <property type="entry name" value="Ion_trans_dom"/>
</dbReference>
<evidence type="ECO:0000256" key="3">
    <source>
        <dbReference type="ARBA" id="ARBA00022692"/>
    </source>
</evidence>
<gene>
    <name evidence="10" type="ORF">ILUMI_06917</name>
</gene>
<feature type="compositionally biased region" description="Basic and acidic residues" evidence="7">
    <location>
        <begin position="1111"/>
        <end position="1159"/>
    </location>
</feature>
<organism evidence="10 11">
    <name type="scientific">Ignelater luminosus</name>
    <name type="common">Cucubano</name>
    <name type="synonym">Pyrophorus luminosus</name>
    <dbReference type="NCBI Taxonomy" id="2038154"/>
    <lineage>
        <taxon>Eukaryota</taxon>
        <taxon>Metazoa</taxon>
        <taxon>Ecdysozoa</taxon>
        <taxon>Arthropoda</taxon>
        <taxon>Hexapoda</taxon>
        <taxon>Insecta</taxon>
        <taxon>Pterygota</taxon>
        <taxon>Neoptera</taxon>
        <taxon>Endopterygota</taxon>
        <taxon>Coleoptera</taxon>
        <taxon>Polyphaga</taxon>
        <taxon>Elateriformia</taxon>
        <taxon>Elateroidea</taxon>
        <taxon>Elateridae</taxon>
        <taxon>Agrypninae</taxon>
        <taxon>Pyrophorini</taxon>
        <taxon>Ignelater</taxon>
    </lineage>
</organism>
<evidence type="ECO:0000256" key="6">
    <source>
        <dbReference type="ARBA" id="ARBA00023136"/>
    </source>
</evidence>
<evidence type="ECO:0000256" key="2">
    <source>
        <dbReference type="ARBA" id="ARBA00022448"/>
    </source>
</evidence>
<dbReference type="GO" id="GO:0016020">
    <property type="term" value="C:membrane"/>
    <property type="evidence" value="ECO:0007669"/>
    <property type="project" value="UniProtKB-SubCell"/>
</dbReference>
<evidence type="ECO:0000313" key="10">
    <source>
        <dbReference type="EMBL" id="KAF2899254.1"/>
    </source>
</evidence>
<feature type="compositionally biased region" description="Basic and acidic residues" evidence="7">
    <location>
        <begin position="688"/>
        <end position="720"/>
    </location>
</feature>
<proteinExistence type="predicted"/>
<feature type="transmembrane region" description="Helical" evidence="8">
    <location>
        <begin position="7"/>
        <end position="28"/>
    </location>
</feature>
<evidence type="ECO:0000256" key="8">
    <source>
        <dbReference type="SAM" id="Phobius"/>
    </source>
</evidence>
<dbReference type="CDD" id="cd00038">
    <property type="entry name" value="CAP_ED"/>
    <property type="match status" value="1"/>
</dbReference>
<keyword evidence="5" id="KW-0406">Ion transport</keyword>
<feature type="compositionally biased region" description="Polar residues" evidence="7">
    <location>
        <begin position="742"/>
        <end position="753"/>
    </location>
</feature>
<evidence type="ECO:0000313" key="11">
    <source>
        <dbReference type="Proteomes" id="UP000801492"/>
    </source>
</evidence>
<dbReference type="InterPro" id="IPR000595">
    <property type="entry name" value="cNMP-bd_dom"/>
</dbReference>
<feature type="compositionally biased region" description="Basic and acidic residues" evidence="7">
    <location>
        <begin position="1013"/>
        <end position="1024"/>
    </location>
</feature>
<evidence type="ECO:0000256" key="7">
    <source>
        <dbReference type="SAM" id="MobiDB-lite"/>
    </source>
</evidence>
<dbReference type="InterPro" id="IPR018488">
    <property type="entry name" value="cNMP-bd_CS"/>
</dbReference>
<name>A0A8K0D7H1_IGNLU</name>
<keyword evidence="6 8" id="KW-0472">Membrane</keyword>
<dbReference type="Pfam" id="PF00520">
    <property type="entry name" value="Ion_trans"/>
    <property type="match status" value="1"/>
</dbReference>
<dbReference type="GO" id="GO:0005216">
    <property type="term" value="F:monoatomic ion channel activity"/>
    <property type="evidence" value="ECO:0007669"/>
    <property type="project" value="InterPro"/>
</dbReference>
<feature type="compositionally biased region" description="Basic and acidic residues" evidence="7">
    <location>
        <begin position="1078"/>
        <end position="1089"/>
    </location>
</feature>
<keyword evidence="4 8" id="KW-1133">Transmembrane helix</keyword>
<accession>A0A8K0D7H1</accession>
<feature type="compositionally biased region" description="Basic and acidic residues" evidence="7">
    <location>
        <begin position="654"/>
        <end position="670"/>
    </location>
</feature>
<feature type="domain" description="Cyclic nucleotide-binding" evidence="9">
    <location>
        <begin position="223"/>
        <end position="341"/>
    </location>
</feature>
<comment type="subcellular location">
    <subcellularLocation>
        <location evidence="1">Membrane</location>
        <topology evidence="1">Multi-pass membrane protein</topology>
    </subcellularLocation>
</comment>
<sequence>MGYPRSYWNIFDFFVLCVCLIDLVLDYVDLFSKKFNKVESKASRVTVVTKLVRVIRLIRLLRLCKAWYPKLIQYCDSKIDKHLAFAYDVGKGFVTGEEEVADMLIQMIDNKTIREDCRLRMEADRLAITKELGMVQKDRPWIAITVKTRQAVRATLNSMAEAVLELKVSGWVDDVEYAMLMESLEERLKYVRTKVKSVQPSPPKVMFKEVPWMADDEQIADFLYESVVTKIYDQGDVVCTDGEMADGIYIIVTGLFKLQYVPKKETLDNLVEYGSLPIMDYIASARFDEKVEDYIVSGNCVGELSVLTGRPYDCTVIADTASQAYILTHDVMKQAIQRSPDPVSGLESKMWKSISIRLATSILMDTPVYQSSTQEKIRYHLERAFVPNLSHYKVFGVNDMMEDIILIEGVVFDYNTRDCYTAPCYIPRTVQKIVLPKSSHMNLETTIETKLLIIPAQDVDEFDIMEREEEISEMVSTASVKCLQHAVQSRASRIKRKKKRQTTFSMGHRRVKYGDSRISASQSLYYSRSRITETSSFETELRNISMNEGDINNFANYIINERDRRQSQDRRTSKVSNRRISSPAKRSLKDTPNLDPRRGEIKPIKVEEQKAEKEKDDDKNKIAESTSNMEGSTLEGAVNLIEKESINKAQQEIPQKESRHMSDIKTKATELNKPTLDDVLTQQGYVRRSRDSSSRKVSDDTKKDSLAYQSREVRKSKDSGTVKSNAEEYQSTDARKSKDSTVLDSVKTINVEQTETEQKAKLSLEPQKSQDIYTPISKVVKPVQPIQPQRRWSDQKRKPSGGEPIEENPDENKIAAPEEKLKNTHENETLKETKSRLRTSNLPFQLEEEERLQVIINHDSYTEEPKISTKNILKPDDKYVPKSTLPEIPERDVVSRKEMPSYLIEYERATQPERQRKSEEYCSLNKDSVYKSVDSSGAKKKEKQTSQTKPSKEGLVSIQRSEDSSVNHRRKSSTSKKTEKDSESELFSSKHSKKSTYDSDEASEFNKEKRHRLSEERKNKREQRLSSSDELDVLNQRRDSIGQSRKMRSGQNPSKQAVESQDVLRPGRRLTGKSSLEYIRERRAGERKKSAMLSPAEKEEESILKISSDVLKPDTSEQEQQDRISKNEEDLTIRKTSHNDIEKEKEKRVGPLKEKKKEEDDTSSNFF</sequence>
<keyword evidence="3 8" id="KW-0812">Transmembrane</keyword>
<dbReference type="SUPFAM" id="SSF51206">
    <property type="entry name" value="cAMP-binding domain-like"/>
    <property type="match status" value="1"/>
</dbReference>
<dbReference type="PROSITE" id="PS00888">
    <property type="entry name" value="CNMP_BINDING_1"/>
    <property type="match status" value="1"/>
</dbReference>
<feature type="region of interest" description="Disordered" evidence="7">
    <location>
        <begin position="876"/>
        <end position="1167"/>
    </location>
</feature>
<feature type="compositionally biased region" description="Basic and acidic residues" evidence="7">
    <location>
        <begin position="888"/>
        <end position="920"/>
    </location>
</feature>
<dbReference type="Gene3D" id="1.20.120.350">
    <property type="entry name" value="Voltage-gated potassium channels. Chain C"/>
    <property type="match status" value="1"/>
</dbReference>
<feature type="region of interest" description="Disordered" evidence="7">
    <location>
        <begin position="562"/>
        <end position="634"/>
    </location>
</feature>
<feature type="compositionally biased region" description="Basic and acidic residues" evidence="7">
    <location>
        <begin position="595"/>
        <end position="622"/>
    </location>
</feature>
<evidence type="ECO:0000256" key="5">
    <source>
        <dbReference type="ARBA" id="ARBA00023065"/>
    </source>
</evidence>
<keyword evidence="11" id="KW-1185">Reference proteome</keyword>
<keyword evidence="2" id="KW-0813">Transport</keyword>
<reference evidence="10" key="1">
    <citation type="submission" date="2019-08" db="EMBL/GenBank/DDBJ databases">
        <title>The genome of the North American firefly Photinus pyralis.</title>
        <authorList>
            <consortium name="Photinus pyralis genome working group"/>
            <person name="Fallon T.R."/>
            <person name="Sander Lower S.E."/>
            <person name="Weng J.-K."/>
        </authorList>
    </citation>
    <scope>NUCLEOTIDE SEQUENCE</scope>
    <source>
        <strain evidence="10">TRF0915ILg1</strain>
        <tissue evidence="10">Whole body</tissue>
    </source>
</reference>
<dbReference type="EMBL" id="VTPC01002927">
    <property type="protein sequence ID" value="KAF2899254.1"/>
    <property type="molecule type" value="Genomic_DNA"/>
</dbReference>
<dbReference type="Gene3D" id="2.60.120.10">
    <property type="entry name" value="Jelly Rolls"/>
    <property type="match status" value="1"/>
</dbReference>
<feature type="compositionally biased region" description="Basic and acidic residues" evidence="7">
    <location>
        <begin position="810"/>
        <end position="835"/>
    </location>
</feature>
<evidence type="ECO:0000256" key="4">
    <source>
        <dbReference type="ARBA" id="ARBA00022989"/>
    </source>
</evidence>